<dbReference type="OrthoDB" id="3495875at2759"/>
<proteinExistence type="predicted"/>
<gene>
    <name evidence="1" type="ORF">BJ878DRAFT_430549</name>
</gene>
<name>A0A9P8CAX7_9HELO</name>
<accession>A0A9P8CAX7</accession>
<sequence>IRGTFKEDKDITLVLVQNLQCILIVLDEGLKICCSPVPVGLPRMLPSGGVVVDGKWVPQKV</sequence>
<feature type="non-terminal residue" evidence="1">
    <location>
        <position position="1"/>
    </location>
</feature>
<evidence type="ECO:0000313" key="1">
    <source>
        <dbReference type="EMBL" id="KAG9240329.1"/>
    </source>
</evidence>
<keyword evidence="2" id="KW-1185">Reference proteome</keyword>
<dbReference type="EMBL" id="MU254484">
    <property type="protein sequence ID" value="KAG9240329.1"/>
    <property type="molecule type" value="Genomic_DNA"/>
</dbReference>
<comment type="caution">
    <text evidence="1">The sequence shown here is derived from an EMBL/GenBank/DDBJ whole genome shotgun (WGS) entry which is preliminary data.</text>
</comment>
<dbReference type="Proteomes" id="UP000887226">
    <property type="component" value="Unassembled WGS sequence"/>
</dbReference>
<organism evidence="1 2">
    <name type="scientific">Calycina marina</name>
    <dbReference type="NCBI Taxonomy" id="1763456"/>
    <lineage>
        <taxon>Eukaryota</taxon>
        <taxon>Fungi</taxon>
        <taxon>Dikarya</taxon>
        <taxon>Ascomycota</taxon>
        <taxon>Pezizomycotina</taxon>
        <taxon>Leotiomycetes</taxon>
        <taxon>Helotiales</taxon>
        <taxon>Pezizellaceae</taxon>
        <taxon>Calycina</taxon>
    </lineage>
</organism>
<evidence type="ECO:0000313" key="2">
    <source>
        <dbReference type="Proteomes" id="UP000887226"/>
    </source>
</evidence>
<reference evidence="1" key="1">
    <citation type="journal article" date="2021" name="IMA Fungus">
        <title>Genomic characterization of three marine fungi, including Emericellopsis atlantica sp. nov. with signatures of a generalist lifestyle and marine biomass degradation.</title>
        <authorList>
            <person name="Hagestad O.C."/>
            <person name="Hou L."/>
            <person name="Andersen J.H."/>
            <person name="Hansen E.H."/>
            <person name="Altermark B."/>
            <person name="Li C."/>
            <person name="Kuhnert E."/>
            <person name="Cox R.J."/>
            <person name="Crous P.W."/>
            <person name="Spatafora J.W."/>
            <person name="Lail K."/>
            <person name="Amirebrahimi M."/>
            <person name="Lipzen A."/>
            <person name="Pangilinan J."/>
            <person name="Andreopoulos W."/>
            <person name="Hayes R.D."/>
            <person name="Ng V."/>
            <person name="Grigoriev I.V."/>
            <person name="Jackson S.A."/>
            <person name="Sutton T.D.S."/>
            <person name="Dobson A.D.W."/>
            <person name="Rama T."/>
        </authorList>
    </citation>
    <scope>NUCLEOTIDE SEQUENCE</scope>
    <source>
        <strain evidence="1">TRa3180A</strain>
    </source>
</reference>
<protein>
    <submittedName>
        <fullName evidence="1">Uncharacterized protein</fullName>
    </submittedName>
</protein>
<dbReference type="AlphaFoldDB" id="A0A9P8CAX7"/>